<keyword evidence="4" id="KW-1185">Reference proteome</keyword>
<evidence type="ECO:0000313" key="4">
    <source>
        <dbReference type="Proteomes" id="UP000280960"/>
    </source>
</evidence>
<dbReference type="InterPro" id="IPR001387">
    <property type="entry name" value="Cro/C1-type_HTH"/>
</dbReference>
<dbReference type="Proteomes" id="UP000280960">
    <property type="component" value="Chromosome"/>
</dbReference>
<evidence type="ECO:0000259" key="2">
    <source>
        <dbReference type="PROSITE" id="PS50943"/>
    </source>
</evidence>
<dbReference type="CDD" id="cd00093">
    <property type="entry name" value="HTH_XRE"/>
    <property type="match status" value="1"/>
</dbReference>
<dbReference type="Pfam" id="PF01381">
    <property type="entry name" value="HTH_3"/>
    <property type="match status" value="1"/>
</dbReference>
<gene>
    <name evidence="3" type="ORF">D2962_13025</name>
</gene>
<evidence type="ECO:0000256" key="1">
    <source>
        <dbReference type="ARBA" id="ARBA00023125"/>
    </source>
</evidence>
<organism evidence="3 4">
    <name type="scientific">Biomaibacter acetigenes</name>
    <dbReference type="NCBI Taxonomy" id="2316383"/>
    <lineage>
        <taxon>Bacteria</taxon>
        <taxon>Bacillati</taxon>
        <taxon>Bacillota</taxon>
        <taxon>Clostridia</taxon>
        <taxon>Thermosediminibacterales</taxon>
        <taxon>Tepidanaerobacteraceae</taxon>
        <taxon>Biomaibacter</taxon>
    </lineage>
</organism>
<accession>A0A3G2R7N9</accession>
<dbReference type="Gene3D" id="1.10.260.40">
    <property type="entry name" value="lambda repressor-like DNA-binding domains"/>
    <property type="match status" value="1"/>
</dbReference>
<dbReference type="InterPro" id="IPR010982">
    <property type="entry name" value="Lambda_DNA-bd_dom_sf"/>
</dbReference>
<dbReference type="InterPro" id="IPR050807">
    <property type="entry name" value="TransReg_Diox_bact_type"/>
</dbReference>
<dbReference type="GO" id="GO:0003700">
    <property type="term" value="F:DNA-binding transcription factor activity"/>
    <property type="evidence" value="ECO:0007669"/>
    <property type="project" value="TreeGrafter"/>
</dbReference>
<dbReference type="RefSeq" id="WP_122015217.1">
    <property type="nucleotide sequence ID" value="NZ_CP033169.1"/>
</dbReference>
<dbReference type="GO" id="GO:0003677">
    <property type="term" value="F:DNA binding"/>
    <property type="evidence" value="ECO:0007669"/>
    <property type="project" value="UniProtKB-KW"/>
</dbReference>
<dbReference type="AlphaFoldDB" id="A0A3G2R7N9"/>
<keyword evidence="1" id="KW-0238">DNA-binding</keyword>
<protein>
    <submittedName>
        <fullName evidence="3">XRE family transcriptional regulator</fullName>
    </submittedName>
</protein>
<name>A0A3G2R7N9_9FIRM</name>
<dbReference type="PANTHER" id="PTHR46797">
    <property type="entry name" value="HTH-TYPE TRANSCRIPTIONAL REGULATOR"/>
    <property type="match status" value="1"/>
</dbReference>
<dbReference type="GO" id="GO:0005829">
    <property type="term" value="C:cytosol"/>
    <property type="evidence" value="ECO:0007669"/>
    <property type="project" value="TreeGrafter"/>
</dbReference>
<dbReference type="EMBL" id="CP033169">
    <property type="protein sequence ID" value="AYO31395.1"/>
    <property type="molecule type" value="Genomic_DNA"/>
</dbReference>
<dbReference type="SUPFAM" id="SSF47413">
    <property type="entry name" value="lambda repressor-like DNA-binding domains"/>
    <property type="match status" value="1"/>
</dbReference>
<dbReference type="PROSITE" id="PS50943">
    <property type="entry name" value="HTH_CROC1"/>
    <property type="match status" value="1"/>
</dbReference>
<dbReference type="PANTHER" id="PTHR46797:SF1">
    <property type="entry name" value="METHYLPHOSPHONATE SYNTHASE"/>
    <property type="match status" value="1"/>
</dbReference>
<proteinExistence type="predicted"/>
<dbReference type="KEGG" id="bacg:D2962_13025"/>
<feature type="domain" description="HTH cro/C1-type" evidence="2">
    <location>
        <begin position="7"/>
        <end position="61"/>
    </location>
</feature>
<sequence>MNIGERIKNLRLNKNFKATQFAENVGISRVYLNEIERGIKIPTIETLQKICDALGITFSEFFSTGEDTINPEYLELVDNAKVLTHKQLKILNEFLKALKEKNDNE</sequence>
<reference evidence="3 4" key="1">
    <citation type="submission" date="2018-10" db="EMBL/GenBank/DDBJ databases">
        <authorList>
            <person name="Zhang X."/>
        </authorList>
    </citation>
    <scope>NUCLEOTIDE SEQUENCE [LARGE SCALE GENOMIC DNA]</scope>
    <source>
        <strain evidence="3 4">SK-G1</strain>
    </source>
</reference>
<dbReference type="SMART" id="SM00530">
    <property type="entry name" value="HTH_XRE"/>
    <property type="match status" value="1"/>
</dbReference>
<evidence type="ECO:0000313" key="3">
    <source>
        <dbReference type="EMBL" id="AYO31395.1"/>
    </source>
</evidence>